<comment type="caution">
    <text evidence="2">The sequence shown here is derived from an EMBL/GenBank/DDBJ whole genome shotgun (WGS) entry which is preliminary data.</text>
</comment>
<dbReference type="GO" id="GO:0050660">
    <property type="term" value="F:flavin adenine dinucleotide binding"/>
    <property type="evidence" value="ECO:0007669"/>
    <property type="project" value="TreeGrafter"/>
</dbReference>
<keyword evidence="3" id="KW-1185">Reference proteome</keyword>
<dbReference type="InterPro" id="IPR036188">
    <property type="entry name" value="FAD/NAD-bd_sf"/>
</dbReference>
<accession>A0A158I0V7</accession>
<dbReference type="Gene3D" id="3.50.50.60">
    <property type="entry name" value="FAD/NAD(P)-binding domain"/>
    <property type="match status" value="2"/>
</dbReference>
<evidence type="ECO:0000313" key="2">
    <source>
        <dbReference type="EMBL" id="SAL50087.1"/>
    </source>
</evidence>
<keyword evidence="1" id="KW-0560">Oxidoreductase</keyword>
<dbReference type="Pfam" id="PF13738">
    <property type="entry name" value="Pyr_redox_3"/>
    <property type="match status" value="1"/>
</dbReference>
<evidence type="ECO:0000313" key="3">
    <source>
        <dbReference type="Proteomes" id="UP000054977"/>
    </source>
</evidence>
<evidence type="ECO:0000256" key="1">
    <source>
        <dbReference type="ARBA" id="ARBA00023002"/>
    </source>
</evidence>
<organism evidence="2 3">
    <name type="scientific">Caballeronia humi</name>
    <dbReference type="NCBI Taxonomy" id="326474"/>
    <lineage>
        <taxon>Bacteria</taxon>
        <taxon>Pseudomonadati</taxon>
        <taxon>Pseudomonadota</taxon>
        <taxon>Betaproteobacteria</taxon>
        <taxon>Burkholderiales</taxon>
        <taxon>Burkholderiaceae</taxon>
        <taxon>Caballeronia</taxon>
    </lineage>
</organism>
<dbReference type="PANTHER" id="PTHR43539">
    <property type="entry name" value="FLAVIN-BINDING MONOOXYGENASE-LIKE PROTEIN (AFU_ORTHOLOGUE AFUA_4G09220)"/>
    <property type="match status" value="1"/>
</dbReference>
<dbReference type="AlphaFoldDB" id="A0A158I0V7"/>
<sequence>MTVSSTSPSTIDTLVVGAGQAGLAASYHLRLHGVEHLVIESASRPAHRWIDHRWDSFTLVTPNWTVRIPGAEYDGDDPDGFMPRLEIAARFQEYVQKYRLPVRYNTRVHSVRAGSDAGFEIGTSAGVFRARHVVMATGLFQTPRIPSFSEKMPPRVRQMHSSEYRNPGMLGRGAVLVVGSSQSGCQIADEIRRSGHEVFLCVGKSGRAPRRYRGKDSSEWLDLLGLSDQTVDQLPSPKMKFAGSPHIIGRSDGRDINLHRFHRDGMTLLGSLTDVSDNTLRLAPDLHRNLAIADKFEKAFLQRIDSYIESHQLTCEREAVPDWQDGYSCAQVAELDLDRHGINTVVWATGYGFDFSLVKFPVFDEDGYPVQTRGVTQQRGLYFVGLPWLHKQRSGLLSGAGADAAHVVSHILALAPSAGYQDRRIDPSLECAMGGQDG</sequence>
<dbReference type="InterPro" id="IPR050982">
    <property type="entry name" value="Auxin_biosynth/cation_transpt"/>
</dbReference>
<dbReference type="RefSeq" id="WP_087668842.1">
    <property type="nucleotide sequence ID" value="NZ_FCNW02000023.1"/>
</dbReference>
<dbReference type="EMBL" id="FCNW02000023">
    <property type="protein sequence ID" value="SAL50087.1"/>
    <property type="molecule type" value="Genomic_DNA"/>
</dbReference>
<dbReference type="STRING" id="326474.AWB65_04056"/>
<dbReference type="GO" id="GO:0004497">
    <property type="term" value="F:monooxygenase activity"/>
    <property type="evidence" value="ECO:0007669"/>
    <property type="project" value="TreeGrafter"/>
</dbReference>
<dbReference type="Proteomes" id="UP000054977">
    <property type="component" value="Unassembled WGS sequence"/>
</dbReference>
<dbReference type="PANTHER" id="PTHR43539:SF78">
    <property type="entry name" value="FLAVIN-CONTAINING MONOOXYGENASE"/>
    <property type="match status" value="1"/>
</dbReference>
<dbReference type="PRINTS" id="PR00411">
    <property type="entry name" value="PNDRDTASEI"/>
</dbReference>
<reference evidence="2" key="1">
    <citation type="submission" date="2016-01" db="EMBL/GenBank/DDBJ databases">
        <authorList>
            <person name="Peeters C."/>
        </authorList>
    </citation>
    <scope>NUCLEOTIDE SEQUENCE [LARGE SCALE GENOMIC DNA]</scope>
    <source>
        <strain evidence="2">LMG 22934</strain>
    </source>
</reference>
<gene>
    <name evidence="2" type="ORF">AWB65_04056</name>
</gene>
<name>A0A158I0V7_9BURK</name>
<dbReference type="SUPFAM" id="SSF51905">
    <property type="entry name" value="FAD/NAD(P)-binding domain"/>
    <property type="match status" value="1"/>
</dbReference>
<protein>
    <submittedName>
        <fullName evidence="2">FAD dependent oxidoreductase</fullName>
    </submittedName>
</protein>
<proteinExistence type="predicted"/>
<dbReference type="OrthoDB" id="9773233at2"/>